<dbReference type="PROSITE" id="PS51755">
    <property type="entry name" value="OMPR_PHOB"/>
    <property type="match status" value="1"/>
</dbReference>
<dbReference type="GO" id="GO:0000976">
    <property type="term" value="F:transcription cis-regulatory region binding"/>
    <property type="evidence" value="ECO:0007669"/>
    <property type="project" value="TreeGrafter"/>
</dbReference>
<dbReference type="PANTHER" id="PTHR48111">
    <property type="entry name" value="REGULATOR OF RPOS"/>
    <property type="match status" value="1"/>
</dbReference>
<dbReference type="GO" id="GO:0005829">
    <property type="term" value="C:cytosol"/>
    <property type="evidence" value="ECO:0007669"/>
    <property type="project" value="TreeGrafter"/>
</dbReference>
<keyword evidence="11" id="KW-1185">Reference proteome</keyword>
<evidence type="ECO:0000256" key="4">
    <source>
        <dbReference type="ARBA" id="ARBA00023125"/>
    </source>
</evidence>
<feature type="modified residue" description="4-aspartylphosphate" evidence="6">
    <location>
        <position position="55"/>
    </location>
</feature>
<organism evidence="10 11">
    <name type="scientific">Halovulum dunhuangense</name>
    <dbReference type="NCBI Taxonomy" id="1505036"/>
    <lineage>
        <taxon>Bacteria</taxon>
        <taxon>Pseudomonadati</taxon>
        <taxon>Pseudomonadota</taxon>
        <taxon>Alphaproteobacteria</taxon>
        <taxon>Rhodobacterales</taxon>
        <taxon>Paracoccaceae</taxon>
        <taxon>Halovulum</taxon>
    </lineage>
</organism>
<evidence type="ECO:0000256" key="1">
    <source>
        <dbReference type="ARBA" id="ARBA00022553"/>
    </source>
</evidence>
<evidence type="ECO:0000313" key="10">
    <source>
        <dbReference type="EMBL" id="NNU82031.1"/>
    </source>
</evidence>
<proteinExistence type="predicted"/>
<dbReference type="InterPro" id="IPR001789">
    <property type="entry name" value="Sig_transdc_resp-reg_receiver"/>
</dbReference>
<evidence type="ECO:0000256" key="5">
    <source>
        <dbReference type="ARBA" id="ARBA00023163"/>
    </source>
</evidence>
<evidence type="ECO:0000259" key="8">
    <source>
        <dbReference type="PROSITE" id="PS50110"/>
    </source>
</evidence>
<feature type="domain" description="OmpR/PhoB-type" evidence="9">
    <location>
        <begin position="144"/>
        <end position="244"/>
    </location>
</feature>
<dbReference type="AlphaFoldDB" id="A0A849L7K8"/>
<dbReference type="GO" id="GO:0006355">
    <property type="term" value="P:regulation of DNA-templated transcription"/>
    <property type="evidence" value="ECO:0007669"/>
    <property type="project" value="InterPro"/>
</dbReference>
<dbReference type="CDD" id="cd00383">
    <property type="entry name" value="trans_reg_C"/>
    <property type="match status" value="1"/>
</dbReference>
<gene>
    <name evidence="10" type="ORF">HMH01_16455</name>
</gene>
<feature type="DNA-binding region" description="OmpR/PhoB-type" evidence="7">
    <location>
        <begin position="144"/>
        <end position="244"/>
    </location>
</feature>
<dbReference type="SUPFAM" id="SSF52172">
    <property type="entry name" value="CheY-like"/>
    <property type="match status" value="1"/>
</dbReference>
<keyword evidence="1 6" id="KW-0597">Phosphoprotein</keyword>
<sequence length="245" mass="27257">MLDAPTILTLDDEEQITSLIEGALALDGSKVLVANSVQEFSEIKSREDIDIYILDLCVPNMNILRVVKEIREFEDAGIIMLSGHSSEVDVVLGLELGADDYIPKPFRLRELRARVAAVHRRRKERALVPAAAPASGQDATQAPEERLKAGAWSINTAGRRVMHESGKALVLTTSEYDVLLYLVRNRNRVVTRNQIMDALRGESWAAYDRLIDGFISRLRAKMAAIDQGFDSIQTIRGIGYCFSVD</sequence>
<evidence type="ECO:0000259" key="9">
    <source>
        <dbReference type="PROSITE" id="PS51755"/>
    </source>
</evidence>
<dbReference type="Gene3D" id="6.10.250.690">
    <property type="match status" value="1"/>
</dbReference>
<evidence type="ECO:0000256" key="7">
    <source>
        <dbReference type="PROSITE-ProRule" id="PRU01091"/>
    </source>
</evidence>
<dbReference type="Proteomes" id="UP000572377">
    <property type="component" value="Unassembled WGS sequence"/>
</dbReference>
<dbReference type="InterPro" id="IPR036388">
    <property type="entry name" value="WH-like_DNA-bd_sf"/>
</dbReference>
<dbReference type="PROSITE" id="PS50110">
    <property type="entry name" value="RESPONSE_REGULATORY"/>
    <property type="match status" value="1"/>
</dbReference>
<keyword evidence="4 7" id="KW-0238">DNA-binding</keyword>
<keyword evidence="2" id="KW-0902">Two-component regulatory system</keyword>
<keyword evidence="5" id="KW-0804">Transcription</keyword>
<keyword evidence="3" id="KW-0805">Transcription regulation</keyword>
<reference evidence="10 11" key="1">
    <citation type="submission" date="2020-05" db="EMBL/GenBank/DDBJ databases">
        <title>Gimesia benthica sp. nov., a novel planctomycete isolated from a deep-sea water sample of the Northwest Indian Ocean.</title>
        <authorList>
            <person name="Wang J."/>
            <person name="Ruan C."/>
            <person name="Song L."/>
            <person name="Zhu Y."/>
            <person name="Li A."/>
            <person name="Zheng X."/>
            <person name="Wang L."/>
            <person name="Lu Z."/>
            <person name="Huang Y."/>
            <person name="Du W."/>
            <person name="Zhou Y."/>
            <person name="Huang L."/>
            <person name="Dai X."/>
        </authorList>
    </citation>
    <scope>NUCLEOTIDE SEQUENCE [LARGE SCALE GENOMIC DNA]</scope>
    <source>
        <strain evidence="10 11">YYQ-30</strain>
    </source>
</reference>
<dbReference type="SMART" id="SM00862">
    <property type="entry name" value="Trans_reg_C"/>
    <property type="match status" value="1"/>
</dbReference>
<evidence type="ECO:0000313" key="11">
    <source>
        <dbReference type="Proteomes" id="UP000572377"/>
    </source>
</evidence>
<dbReference type="PANTHER" id="PTHR48111:SF1">
    <property type="entry name" value="TWO-COMPONENT RESPONSE REGULATOR ORR33"/>
    <property type="match status" value="1"/>
</dbReference>
<dbReference type="EMBL" id="JABFBC010000004">
    <property type="protein sequence ID" value="NNU82031.1"/>
    <property type="molecule type" value="Genomic_DNA"/>
</dbReference>
<accession>A0A849L7K8</accession>
<name>A0A849L7K8_9RHOB</name>
<dbReference type="InterPro" id="IPR001867">
    <property type="entry name" value="OmpR/PhoB-type_DNA-bd"/>
</dbReference>
<evidence type="ECO:0000256" key="2">
    <source>
        <dbReference type="ARBA" id="ARBA00023012"/>
    </source>
</evidence>
<dbReference type="InterPro" id="IPR011006">
    <property type="entry name" value="CheY-like_superfamily"/>
</dbReference>
<evidence type="ECO:0000256" key="6">
    <source>
        <dbReference type="PROSITE-ProRule" id="PRU00169"/>
    </source>
</evidence>
<comment type="caution">
    <text evidence="10">The sequence shown here is derived from an EMBL/GenBank/DDBJ whole genome shotgun (WGS) entry which is preliminary data.</text>
</comment>
<dbReference type="GO" id="GO:0000156">
    <property type="term" value="F:phosphorelay response regulator activity"/>
    <property type="evidence" value="ECO:0007669"/>
    <property type="project" value="TreeGrafter"/>
</dbReference>
<dbReference type="InterPro" id="IPR016032">
    <property type="entry name" value="Sig_transdc_resp-reg_C-effctor"/>
</dbReference>
<dbReference type="SMART" id="SM00448">
    <property type="entry name" value="REC"/>
    <property type="match status" value="1"/>
</dbReference>
<dbReference type="RefSeq" id="WP_171326893.1">
    <property type="nucleotide sequence ID" value="NZ_JABFBC010000004.1"/>
</dbReference>
<dbReference type="Pfam" id="PF00072">
    <property type="entry name" value="Response_reg"/>
    <property type="match status" value="1"/>
</dbReference>
<dbReference type="Pfam" id="PF00486">
    <property type="entry name" value="Trans_reg_C"/>
    <property type="match status" value="1"/>
</dbReference>
<protein>
    <submittedName>
        <fullName evidence="10">Response regulator transcription factor</fullName>
    </submittedName>
</protein>
<evidence type="ECO:0000256" key="3">
    <source>
        <dbReference type="ARBA" id="ARBA00023015"/>
    </source>
</evidence>
<dbReference type="Gene3D" id="3.40.50.2300">
    <property type="match status" value="1"/>
</dbReference>
<dbReference type="SUPFAM" id="SSF46894">
    <property type="entry name" value="C-terminal effector domain of the bipartite response regulators"/>
    <property type="match status" value="1"/>
</dbReference>
<feature type="domain" description="Response regulatory" evidence="8">
    <location>
        <begin position="6"/>
        <end position="119"/>
    </location>
</feature>
<dbReference type="Gene3D" id="1.10.10.10">
    <property type="entry name" value="Winged helix-like DNA-binding domain superfamily/Winged helix DNA-binding domain"/>
    <property type="match status" value="1"/>
</dbReference>
<dbReference type="InterPro" id="IPR039420">
    <property type="entry name" value="WalR-like"/>
</dbReference>
<dbReference type="GO" id="GO:0032993">
    <property type="term" value="C:protein-DNA complex"/>
    <property type="evidence" value="ECO:0007669"/>
    <property type="project" value="TreeGrafter"/>
</dbReference>